<keyword evidence="3" id="KW-0408">Iron</keyword>
<dbReference type="Gene3D" id="3.40.50.11740">
    <property type="entry name" value="HypD, alpha/beta domain 2"/>
    <property type="match status" value="2"/>
</dbReference>
<reference evidence="5" key="1">
    <citation type="submission" date="2016-11" db="EMBL/GenBank/DDBJ databases">
        <authorList>
            <person name="Varghese N."/>
            <person name="Submissions S."/>
        </authorList>
    </citation>
    <scope>NUCLEOTIDE SEQUENCE [LARGE SCALE GENOMIC DNA]</scope>
    <source>
        <strain evidence="5">DSM 10349</strain>
    </source>
</reference>
<dbReference type="EMBL" id="FRAR01000016">
    <property type="protein sequence ID" value="SHK53997.1"/>
    <property type="molecule type" value="Genomic_DNA"/>
</dbReference>
<evidence type="ECO:0000256" key="1">
    <source>
        <dbReference type="ARBA" id="ARBA00007888"/>
    </source>
</evidence>
<dbReference type="AlphaFoldDB" id="A0A1M6TAJ7"/>
<keyword evidence="2" id="KW-0479">Metal-binding</keyword>
<dbReference type="Gene3D" id="6.10.20.100">
    <property type="match status" value="1"/>
</dbReference>
<dbReference type="GO" id="GO:0005506">
    <property type="term" value="F:iron ion binding"/>
    <property type="evidence" value="ECO:0007669"/>
    <property type="project" value="TreeGrafter"/>
</dbReference>
<evidence type="ECO:0000313" key="5">
    <source>
        <dbReference type="Proteomes" id="UP000183997"/>
    </source>
</evidence>
<dbReference type="STRING" id="1121421.SAMN02745123_02223"/>
<evidence type="ECO:0000256" key="3">
    <source>
        <dbReference type="ARBA" id="ARBA00023004"/>
    </source>
</evidence>
<accession>A0A1M6TAJ7</accession>
<dbReference type="InterPro" id="IPR002780">
    <property type="entry name" value="Hyd_form_HypD"/>
</dbReference>
<proteinExistence type="inferred from homology"/>
<name>A0A1M6TAJ7_9FIRM</name>
<dbReference type="PANTHER" id="PTHR30149:SF0">
    <property type="entry name" value="HYDROGENASE MATURATION FACTOR HYPD"/>
    <property type="match status" value="1"/>
</dbReference>
<dbReference type="PANTHER" id="PTHR30149">
    <property type="entry name" value="HYDROGENASE PROTEIN ASSEMBLY PROTEIN HYPD"/>
    <property type="match status" value="1"/>
</dbReference>
<organism evidence="4 5">
    <name type="scientific">Desulforamulus aeronauticus DSM 10349</name>
    <dbReference type="NCBI Taxonomy" id="1121421"/>
    <lineage>
        <taxon>Bacteria</taxon>
        <taxon>Bacillati</taxon>
        <taxon>Bacillota</taxon>
        <taxon>Clostridia</taxon>
        <taxon>Eubacteriales</taxon>
        <taxon>Peptococcaceae</taxon>
        <taxon>Desulforamulus</taxon>
    </lineage>
</organism>
<dbReference type="GO" id="GO:0051539">
    <property type="term" value="F:4 iron, 4 sulfur cluster binding"/>
    <property type="evidence" value="ECO:0007669"/>
    <property type="project" value="TreeGrafter"/>
</dbReference>
<dbReference type="PIRSF" id="PIRSF005622">
    <property type="entry name" value="Hydrgn_mat_hypD"/>
    <property type="match status" value="1"/>
</dbReference>
<comment type="similarity">
    <text evidence="1">Belongs to the HypD family.</text>
</comment>
<evidence type="ECO:0000313" key="4">
    <source>
        <dbReference type="EMBL" id="SHK53997.1"/>
    </source>
</evidence>
<keyword evidence="5" id="KW-1185">Reference proteome</keyword>
<dbReference type="OrthoDB" id="9770424at2"/>
<dbReference type="InterPro" id="IPR042244">
    <property type="entry name" value="HypD_2_sf"/>
</dbReference>
<dbReference type="GO" id="GO:0051604">
    <property type="term" value="P:protein maturation"/>
    <property type="evidence" value="ECO:0007669"/>
    <property type="project" value="TreeGrafter"/>
</dbReference>
<gene>
    <name evidence="4" type="ORF">SAMN02745123_02223</name>
</gene>
<dbReference type="InterPro" id="IPR042243">
    <property type="entry name" value="HypD_1"/>
</dbReference>
<dbReference type="GO" id="GO:0070025">
    <property type="term" value="F:carbon monoxide binding"/>
    <property type="evidence" value="ECO:0007669"/>
    <property type="project" value="TreeGrafter"/>
</dbReference>
<dbReference type="Pfam" id="PF01924">
    <property type="entry name" value="HypD"/>
    <property type="match status" value="1"/>
</dbReference>
<dbReference type="Proteomes" id="UP000183997">
    <property type="component" value="Unassembled WGS sequence"/>
</dbReference>
<protein>
    <submittedName>
        <fullName evidence="4">Hydrogenase expression/formation protein HypD</fullName>
    </submittedName>
</protein>
<evidence type="ECO:0000256" key="2">
    <source>
        <dbReference type="ARBA" id="ARBA00022723"/>
    </source>
</evidence>
<sequence length="378" mass="41580">MFDLRQMSNPLLLKEMVKKTIDLGEKVLDKTKKRPVFMEVCGTHTVAFSRSGVRGLLEGIVDLRSGPGCPVCVTSQQDIDRVLEISRIKGVTLATFGDMLRVPGSSSSLEKERAMGADIRIIYSPLEAIKMAAENPKREIVLLGVGFETTAPAIAVTLQEARRKKVDNISVYSLHKTMPNALISLLEGKEFAIDALLLPGHVAAITGYRSFDFIASKYKIPAVVAGFEVFDIISAISSLLNMLLKGESRIENLYSRIVTETGNITAQKMVNEVFEQGDAIWRGLGEIAGSGLLLKSLYREFETLVRFPIKITEASPYASACRCGDLLMGKIRPFQCNLFRKICTPNNPLGPCMVSAEGACSVYYRYDVSDGESGYDER</sequence>
<dbReference type="NCBIfam" id="TIGR00075">
    <property type="entry name" value="hypD"/>
    <property type="match status" value="1"/>
</dbReference>